<dbReference type="PIRSF" id="PIRSF000606">
    <property type="entry name" value="Ribsml_S6_kin_2"/>
    <property type="match status" value="1"/>
</dbReference>
<evidence type="ECO:0000259" key="18">
    <source>
        <dbReference type="PROSITE" id="PS51285"/>
    </source>
</evidence>
<comment type="cofactor">
    <cofactor evidence="1 12">
        <name>Mg(2+)</name>
        <dbReference type="ChEBI" id="CHEBI:18420"/>
    </cofactor>
</comment>
<dbReference type="CDD" id="cd14180">
    <property type="entry name" value="STKc_MSK2_C"/>
    <property type="match status" value="1"/>
</dbReference>
<feature type="domain" description="Protein kinase" evidence="17">
    <location>
        <begin position="396"/>
        <end position="660"/>
    </location>
</feature>
<dbReference type="InterPro" id="IPR008271">
    <property type="entry name" value="Ser/Thr_kinase_AS"/>
</dbReference>
<keyword evidence="5 12" id="KW-0808">Transferase</keyword>
<reference evidence="19" key="1">
    <citation type="submission" date="2025-08" db="UniProtKB">
        <authorList>
            <consortium name="Ensembl"/>
        </authorList>
    </citation>
    <scope>IDENTIFICATION</scope>
</reference>
<comment type="similarity">
    <text evidence="2 12">Belongs to the protein kinase superfamily. AGC Ser/Thr protein kinase family. S6 kinase subfamily.</text>
</comment>
<gene>
    <name evidence="19" type="primary">RPS6KA4</name>
    <name evidence="19" type="synonym">LOC109874046</name>
</gene>
<dbReference type="InterPro" id="IPR000719">
    <property type="entry name" value="Prot_kinase_dom"/>
</dbReference>
<feature type="active site" description="Proton acceptor" evidence="13">
    <location>
        <position position="150"/>
    </location>
</feature>
<keyword evidence="6" id="KW-0677">Repeat</keyword>
<evidence type="ECO:0000256" key="12">
    <source>
        <dbReference type="PIRNR" id="PIRNR000606"/>
    </source>
</evidence>
<dbReference type="Gene3D" id="1.10.510.10">
    <property type="entry name" value="Transferase(Phosphotransferase) domain 1"/>
    <property type="match status" value="2"/>
</dbReference>
<dbReference type="InterPro" id="IPR000961">
    <property type="entry name" value="AGC-kinase_C"/>
</dbReference>
<dbReference type="GO" id="GO:0004674">
    <property type="term" value="F:protein serine/threonine kinase activity"/>
    <property type="evidence" value="ECO:0007669"/>
    <property type="project" value="UniProtKB-KW"/>
</dbReference>
<evidence type="ECO:0000256" key="6">
    <source>
        <dbReference type="ARBA" id="ARBA00022737"/>
    </source>
</evidence>
<dbReference type="Gene3D" id="3.30.200.20">
    <property type="entry name" value="Phosphorylase Kinase, domain 1"/>
    <property type="match status" value="2"/>
</dbReference>
<dbReference type="PROSITE" id="PS50011">
    <property type="entry name" value="PROTEIN_KINASE_DOM"/>
    <property type="match status" value="2"/>
</dbReference>
<dbReference type="GO" id="GO:0035556">
    <property type="term" value="P:intracellular signal transduction"/>
    <property type="evidence" value="ECO:0007669"/>
    <property type="project" value="InterPro"/>
</dbReference>
<dbReference type="Proteomes" id="UP000694557">
    <property type="component" value="Unassembled WGS sequence"/>
</dbReference>
<comment type="catalytic activity">
    <reaction evidence="10 12">
        <text>L-threonyl-[protein] + ATP = O-phospho-L-threonyl-[protein] + ADP + H(+)</text>
        <dbReference type="Rhea" id="RHEA:46608"/>
        <dbReference type="Rhea" id="RHEA-COMP:11060"/>
        <dbReference type="Rhea" id="RHEA-COMP:11605"/>
        <dbReference type="ChEBI" id="CHEBI:15378"/>
        <dbReference type="ChEBI" id="CHEBI:30013"/>
        <dbReference type="ChEBI" id="CHEBI:30616"/>
        <dbReference type="ChEBI" id="CHEBI:61977"/>
        <dbReference type="ChEBI" id="CHEBI:456216"/>
        <dbReference type="EC" id="2.7.11.1"/>
    </reaction>
</comment>
<evidence type="ECO:0000313" key="19">
    <source>
        <dbReference type="Ensembl" id="ENSOKIP00005116596.1"/>
    </source>
</evidence>
<evidence type="ECO:0000256" key="1">
    <source>
        <dbReference type="ARBA" id="ARBA00001946"/>
    </source>
</evidence>
<name>A0A8C7NBQ2_ONCKI</name>
<evidence type="ECO:0000256" key="15">
    <source>
        <dbReference type="PROSITE-ProRule" id="PRU10141"/>
    </source>
</evidence>
<evidence type="ECO:0000256" key="11">
    <source>
        <dbReference type="ARBA" id="ARBA00048679"/>
    </source>
</evidence>
<dbReference type="InterPro" id="IPR017441">
    <property type="entry name" value="Protein_kinase_ATP_BS"/>
</dbReference>
<dbReference type="Pfam" id="PF00433">
    <property type="entry name" value="Pkinase_C"/>
    <property type="match status" value="1"/>
</dbReference>
<dbReference type="EC" id="2.7.11.1" evidence="12"/>
<dbReference type="GeneTree" id="ENSGT00940000161083"/>
<feature type="region of interest" description="Disordered" evidence="16">
    <location>
        <begin position="719"/>
        <end position="767"/>
    </location>
</feature>
<protein>
    <recommendedName>
        <fullName evidence="12">Ribosomal protein S6 kinase</fullName>
        <ecNumber evidence="12">2.7.11.1</ecNumber>
    </recommendedName>
</protein>
<evidence type="ECO:0000256" key="7">
    <source>
        <dbReference type="ARBA" id="ARBA00022741"/>
    </source>
</evidence>
<feature type="compositionally biased region" description="Low complexity" evidence="16">
    <location>
        <begin position="731"/>
        <end position="748"/>
    </location>
</feature>
<evidence type="ECO:0000259" key="17">
    <source>
        <dbReference type="PROSITE" id="PS50011"/>
    </source>
</evidence>
<evidence type="ECO:0000256" key="5">
    <source>
        <dbReference type="ARBA" id="ARBA00022679"/>
    </source>
</evidence>
<dbReference type="FunFam" id="1.10.510.10:FF:000109">
    <property type="entry name" value="Ribosomal protein S6 kinase"/>
    <property type="match status" value="1"/>
</dbReference>
<keyword evidence="7 12" id="KW-0547">Nucleotide-binding</keyword>
<keyword evidence="4" id="KW-0597">Phosphoprotein</keyword>
<reference evidence="19" key="2">
    <citation type="submission" date="2025-09" db="UniProtKB">
        <authorList>
            <consortium name="Ensembl"/>
        </authorList>
    </citation>
    <scope>IDENTIFICATION</scope>
</reference>
<evidence type="ECO:0000313" key="20">
    <source>
        <dbReference type="Proteomes" id="UP000694557"/>
    </source>
</evidence>
<feature type="domain" description="Protein kinase" evidence="17">
    <location>
        <begin position="22"/>
        <end position="290"/>
    </location>
</feature>
<dbReference type="PROSITE" id="PS00107">
    <property type="entry name" value="PROTEIN_KINASE_ATP"/>
    <property type="match status" value="1"/>
</dbReference>
<evidence type="ECO:0000256" key="9">
    <source>
        <dbReference type="ARBA" id="ARBA00022840"/>
    </source>
</evidence>
<evidence type="ECO:0000256" key="14">
    <source>
        <dbReference type="PIRSR" id="PIRSR000606-51"/>
    </source>
</evidence>
<feature type="domain" description="AGC-kinase C-terminal" evidence="18">
    <location>
        <begin position="289"/>
        <end position="357"/>
    </location>
</feature>
<comment type="catalytic activity">
    <reaction evidence="11 12">
        <text>L-seryl-[protein] + ATP = O-phospho-L-seryl-[protein] + ADP + H(+)</text>
        <dbReference type="Rhea" id="RHEA:17989"/>
        <dbReference type="Rhea" id="RHEA-COMP:9863"/>
        <dbReference type="Rhea" id="RHEA-COMP:11604"/>
        <dbReference type="ChEBI" id="CHEBI:15378"/>
        <dbReference type="ChEBI" id="CHEBI:29999"/>
        <dbReference type="ChEBI" id="CHEBI:30616"/>
        <dbReference type="ChEBI" id="CHEBI:83421"/>
        <dbReference type="ChEBI" id="CHEBI:456216"/>
        <dbReference type="EC" id="2.7.11.1"/>
    </reaction>
</comment>
<evidence type="ECO:0000256" key="4">
    <source>
        <dbReference type="ARBA" id="ARBA00022553"/>
    </source>
</evidence>
<dbReference type="PANTHER" id="PTHR24351">
    <property type="entry name" value="RIBOSOMAL PROTEIN S6 KINASE"/>
    <property type="match status" value="1"/>
</dbReference>
<feature type="binding site" evidence="14">
    <location>
        <begin position="402"/>
        <end position="410"/>
    </location>
    <ligand>
        <name>ATP</name>
        <dbReference type="ChEBI" id="CHEBI:30616"/>
    </ligand>
</feature>
<dbReference type="PROSITE" id="PS51285">
    <property type="entry name" value="AGC_KINASE_CTER"/>
    <property type="match status" value="1"/>
</dbReference>
<keyword evidence="20" id="KW-1185">Reference proteome</keyword>
<dbReference type="PROSITE" id="PS00108">
    <property type="entry name" value="PROTEIN_KINASE_ST"/>
    <property type="match status" value="2"/>
</dbReference>
<accession>A0A8C7NBQ2</accession>
<feature type="active site" description="Proton acceptor" evidence="13">
    <location>
        <position position="514"/>
    </location>
</feature>
<dbReference type="Ensembl" id="ENSOKIT00005124681.1">
    <property type="protein sequence ID" value="ENSOKIP00005116596.1"/>
    <property type="gene ID" value="ENSOKIG00005050465.1"/>
</dbReference>
<dbReference type="SMART" id="SM00133">
    <property type="entry name" value="S_TK_X"/>
    <property type="match status" value="1"/>
</dbReference>
<proteinExistence type="inferred from homology"/>
<dbReference type="GO" id="GO:0000287">
    <property type="term" value="F:magnesium ion binding"/>
    <property type="evidence" value="ECO:0007669"/>
    <property type="project" value="InterPro"/>
</dbReference>
<keyword evidence="9 12" id="KW-0067">ATP-binding</keyword>
<dbReference type="Pfam" id="PF00069">
    <property type="entry name" value="Pkinase"/>
    <property type="match status" value="2"/>
</dbReference>
<evidence type="ECO:0000256" key="2">
    <source>
        <dbReference type="ARBA" id="ARBA00009804"/>
    </source>
</evidence>
<dbReference type="SUPFAM" id="SSF56112">
    <property type="entry name" value="Protein kinase-like (PK-like)"/>
    <property type="match status" value="2"/>
</dbReference>
<feature type="binding site" evidence="14 15">
    <location>
        <position position="425"/>
    </location>
    <ligand>
        <name>ATP</name>
        <dbReference type="ChEBI" id="CHEBI:30616"/>
    </ligand>
</feature>
<sequence>MSGDGSDSSSSEDSDTGIRRKACTVKHEITNAYGKVFLVRKNSGHDEGKLYAMKVLKKAAIVQKAKTAEHTRTERQVLEHIRQSPFLVTLHYAFQTQTKLHLILDYVSGGEMFTHLYQRDHFSEEEVRIYIGEIILALEHLHKLGIVYRDIKLENILLDSEGHLVLTDFGLSKEFLEEEKERTYSFCGTIEYMAPEIIRGKSGHGKSVDWWSLGILMFELLTGASPFTLEGERNSQSEVSKRILHCEPPFPSMIGAVAQDLLRKLLVKDPHKRLGSGPRRAEDIKTHAFFKVWSDLAEKKVVSPFKPEIRSELDTGNFAEEFTGMNPLYSPASTPPSTDRLFQGYSFVAPSILFNKNVVMGDFMEGQMGAERPGSSTVRRSAMLADSTFFQLYELCLQGAPLGEGSFSVCRKCRHHQSGHEYAVKIISRRMEVNTQREIAALRQCEAHPNIVKLHEVYTDQFHTYLVMELLRGGELLERIKKKKLFGESEASQLLRSLVSAVGFMHEAGVVHRDLKPENVLFADEGEDSVLKVIDFGFARLCPAGSAPLQTPCFTLQYAAPELFHSTGYDQACDLWSLGVILYTMLSGQVPFQSKQQQRAGMTSSYAADIMHKIKEGDFSLAGEAWKGVSGEAKELVKGLLTVDPERRLKLSALRENSWLQGGAILSSTPLCTPDVLESSGPIVRSYVNATYKAFNKGKREGFFLKSVDNAPLAKRRKLKMTSTGVETRRSSSCSSSSSSSSAASAAATNSKTQPPHQTLPPKLEKH</sequence>
<evidence type="ECO:0000256" key="8">
    <source>
        <dbReference type="ARBA" id="ARBA00022777"/>
    </source>
</evidence>
<dbReference type="InterPro" id="IPR016239">
    <property type="entry name" value="Ribosomal_S6_kinase_II"/>
</dbReference>
<keyword evidence="3 12" id="KW-0723">Serine/threonine-protein kinase</keyword>
<evidence type="ECO:0000256" key="3">
    <source>
        <dbReference type="ARBA" id="ARBA00022527"/>
    </source>
</evidence>
<dbReference type="InterPro" id="IPR011009">
    <property type="entry name" value="Kinase-like_dom_sf"/>
</dbReference>
<keyword evidence="8 12" id="KW-0418">Kinase</keyword>
<evidence type="ECO:0000256" key="10">
    <source>
        <dbReference type="ARBA" id="ARBA00047899"/>
    </source>
</evidence>
<dbReference type="FunFam" id="3.30.200.20:FF:000686">
    <property type="entry name" value="Ribosomal protein S6 kinase"/>
    <property type="match status" value="1"/>
</dbReference>
<dbReference type="FunFam" id="1.10.510.10:FF:000157">
    <property type="entry name" value="Ribosomal protein S6 kinase"/>
    <property type="match status" value="1"/>
</dbReference>
<dbReference type="InterPro" id="IPR017892">
    <property type="entry name" value="Pkinase_C"/>
</dbReference>
<dbReference type="GO" id="GO:0005524">
    <property type="term" value="F:ATP binding"/>
    <property type="evidence" value="ECO:0007669"/>
    <property type="project" value="UniProtKB-UniRule"/>
</dbReference>
<feature type="binding site" evidence="14">
    <location>
        <position position="54"/>
    </location>
    <ligand>
        <name>ATP</name>
        <dbReference type="ChEBI" id="CHEBI:30616"/>
    </ligand>
</feature>
<dbReference type="SMART" id="SM00220">
    <property type="entry name" value="S_TKc"/>
    <property type="match status" value="2"/>
</dbReference>
<evidence type="ECO:0000256" key="13">
    <source>
        <dbReference type="PIRSR" id="PIRSR000606-50"/>
    </source>
</evidence>
<organism evidence="19 20">
    <name type="scientific">Oncorhynchus kisutch</name>
    <name type="common">Coho salmon</name>
    <name type="synonym">Salmo kisutch</name>
    <dbReference type="NCBI Taxonomy" id="8019"/>
    <lineage>
        <taxon>Eukaryota</taxon>
        <taxon>Metazoa</taxon>
        <taxon>Chordata</taxon>
        <taxon>Craniata</taxon>
        <taxon>Vertebrata</taxon>
        <taxon>Euteleostomi</taxon>
        <taxon>Actinopterygii</taxon>
        <taxon>Neopterygii</taxon>
        <taxon>Teleostei</taxon>
        <taxon>Protacanthopterygii</taxon>
        <taxon>Salmoniformes</taxon>
        <taxon>Salmonidae</taxon>
        <taxon>Salmoninae</taxon>
        <taxon>Oncorhynchus</taxon>
    </lineage>
</organism>
<dbReference type="AlphaFoldDB" id="A0A8C7NBQ2"/>
<evidence type="ECO:0000256" key="16">
    <source>
        <dbReference type="SAM" id="MobiDB-lite"/>
    </source>
</evidence>